<proteinExistence type="predicted"/>
<comment type="caution">
    <text evidence="3">The sequence shown here is derived from an EMBL/GenBank/DDBJ whole genome shotgun (WGS) entry which is preliminary data.</text>
</comment>
<dbReference type="EC" id="2.3.-.-" evidence="3"/>
<dbReference type="Proteomes" id="UP001310692">
    <property type="component" value="Unassembled WGS sequence"/>
</dbReference>
<feature type="transmembrane region" description="Helical" evidence="1">
    <location>
        <begin position="157"/>
        <end position="177"/>
    </location>
</feature>
<name>A0ABU7M2K1_9PROT</name>
<feature type="transmembrane region" description="Helical" evidence="1">
    <location>
        <begin position="243"/>
        <end position="264"/>
    </location>
</feature>
<keyword evidence="3" id="KW-0808">Transferase</keyword>
<dbReference type="Pfam" id="PF01757">
    <property type="entry name" value="Acyl_transf_3"/>
    <property type="match status" value="1"/>
</dbReference>
<feature type="transmembrane region" description="Helical" evidence="1">
    <location>
        <begin position="284"/>
        <end position="301"/>
    </location>
</feature>
<reference evidence="3 4" key="1">
    <citation type="submission" date="2024-01" db="EMBL/GenBank/DDBJ databases">
        <title>Hyphobacterium bacterium isolated from marine sediment.</title>
        <authorList>
            <person name="Zhao S."/>
        </authorList>
    </citation>
    <scope>NUCLEOTIDE SEQUENCE [LARGE SCALE GENOMIC DNA]</scope>
    <source>
        <strain evidence="3 4">Y60-23</strain>
    </source>
</reference>
<dbReference type="RefSeq" id="WP_330197057.1">
    <property type="nucleotide sequence ID" value="NZ_JAZDRO010000005.1"/>
</dbReference>
<evidence type="ECO:0000313" key="3">
    <source>
        <dbReference type="EMBL" id="MEE2567495.1"/>
    </source>
</evidence>
<keyword evidence="1" id="KW-0812">Transmembrane</keyword>
<feature type="transmembrane region" description="Helical" evidence="1">
    <location>
        <begin position="213"/>
        <end position="231"/>
    </location>
</feature>
<keyword evidence="1" id="KW-1133">Transmembrane helix</keyword>
<dbReference type="GO" id="GO:0016746">
    <property type="term" value="F:acyltransferase activity"/>
    <property type="evidence" value="ECO:0007669"/>
    <property type="project" value="UniProtKB-KW"/>
</dbReference>
<keyword evidence="3" id="KW-0012">Acyltransferase</keyword>
<evidence type="ECO:0000313" key="4">
    <source>
        <dbReference type="Proteomes" id="UP001310692"/>
    </source>
</evidence>
<sequence>MGPSQRIDNIQALRALAALLVVVIHIQANELRAAGDPLLSGWLYHGVAGVDLFFVISGFIMVYVTRGRFAETRNALRFWFDRAVRVYPPVWLFTALAIAGFYAQGTQDFWFSQSGVVESFLLIPQHNPPLLGVSWTLLHELYFYLVFGLFLLPRERFLPVGLGLWALIVAAGLALGIDSTSNPWLAVAFHPHTYEFLLGAAAALVLYRGWYRFPWLITALGLAAFLTGAVVLGLRGPDDYPAWWGRVLAFGPASALLVLGMAALERDQGVRAPVWTRRIGDWSYSLYLSHLLIIAALAHIWTRFARPGIADNLVFITLMVIVPVVFAALAYTLFERPTLRAGKRLGDQILPPRPPADRS</sequence>
<dbReference type="InterPro" id="IPR050879">
    <property type="entry name" value="Acyltransferase_3"/>
</dbReference>
<feature type="transmembrane region" description="Helical" evidence="1">
    <location>
        <begin position="43"/>
        <end position="65"/>
    </location>
</feature>
<keyword evidence="4" id="KW-1185">Reference proteome</keyword>
<organism evidence="3 4">
    <name type="scientific">Hyphobacterium marinum</name>
    <dbReference type="NCBI Taxonomy" id="3116574"/>
    <lineage>
        <taxon>Bacteria</taxon>
        <taxon>Pseudomonadati</taxon>
        <taxon>Pseudomonadota</taxon>
        <taxon>Alphaproteobacteria</taxon>
        <taxon>Maricaulales</taxon>
        <taxon>Maricaulaceae</taxon>
        <taxon>Hyphobacterium</taxon>
    </lineage>
</organism>
<evidence type="ECO:0000259" key="2">
    <source>
        <dbReference type="Pfam" id="PF01757"/>
    </source>
</evidence>
<feature type="transmembrane region" description="Helical" evidence="1">
    <location>
        <begin position="183"/>
        <end position="206"/>
    </location>
</feature>
<dbReference type="PANTHER" id="PTHR23028:SF53">
    <property type="entry name" value="ACYL_TRANSF_3 DOMAIN-CONTAINING PROTEIN"/>
    <property type="match status" value="1"/>
</dbReference>
<evidence type="ECO:0000256" key="1">
    <source>
        <dbReference type="SAM" id="Phobius"/>
    </source>
</evidence>
<feature type="transmembrane region" description="Helical" evidence="1">
    <location>
        <begin position="86"/>
        <end position="103"/>
    </location>
</feature>
<feature type="domain" description="Acyltransferase 3" evidence="2">
    <location>
        <begin position="8"/>
        <end position="331"/>
    </location>
</feature>
<gene>
    <name evidence="3" type="ORF">V0U35_12475</name>
</gene>
<accession>A0ABU7M2K1</accession>
<dbReference type="InterPro" id="IPR002656">
    <property type="entry name" value="Acyl_transf_3_dom"/>
</dbReference>
<dbReference type="PANTHER" id="PTHR23028">
    <property type="entry name" value="ACETYLTRANSFERASE"/>
    <property type="match status" value="1"/>
</dbReference>
<feature type="transmembrane region" description="Helical" evidence="1">
    <location>
        <begin position="313"/>
        <end position="334"/>
    </location>
</feature>
<feature type="transmembrane region" description="Helical" evidence="1">
    <location>
        <begin position="130"/>
        <end position="152"/>
    </location>
</feature>
<protein>
    <submittedName>
        <fullName evidence="3">Acyltransferase</fullName>
        <ecNumber evidence="3">2.3.-.-</ecNumber>
    </submittedName>
</protein>
<keyword evidence="1" id="KW-0472">Membrane</keyword>
<dbReference type="EMBL" id="JAZDRO010000005">
    <property type="protein sequence ID" value="MEE2567495.1"/>
    <property type="molecule type" value="Genomic_DNA"/>
</dbReference>